<dbReference type="InterPro" id="IPR053244">
    <property type="entry name" value="HDAC_HD_type_1"/>
</dbReference>
<sequence>MESTVSLSLTLIYIMASNGTQSIVWQINEETYRQKLEQEADPPTADRPGALIYYGSIHDILSYPCEDGKPELVQAASTSIHNAHGQFIENIHLQTYTSEEHFWTELYEKRYKQILHKSQEFLDATGGPGDDVLIFISCGMDACEHEYESMSRHNRKVPASFYYRFARDACALSDKYAGGRIISVLEGGYSDRALISGSMAHFVGLTDLPESVKADESWWSVENLIELEKATKKRRGGPLLAPLDSTAASVVSSLRAPPSAPTMTLRDRTKPAKTPTPASSPQRSTRGKASTSTSKPKAKGRPSKGGDTLEAPIKFEPLSSESSNEEETSAPAAAPEQKKLPRVVLKLGKPQPSDASS</sequence>
<name>A0A4Q2DBM5_9AGAR</name>
<dbReference type="EMBL" id="SDEE01000509">
    <property type="protein sequence ID" value="RXW15795.1"/>
    <property type="molecule type" value="Genomic_DNA"/>
</dbReference>
<protein>
    <recommendedName>
        <fullName evidence="3">Histone deacetylase domain-containing protein</fullName>
    </recommendedName>
</protein>
<feature type="chain" id="PRO_5020206106" description="Histone deacetylase domain-containing protein" evidence="2">
    <location>
        <begin position="23"/>
        <end position="357"/>
    </location>
</feature>
<feature type="region of interest" description="Disordered" evidence="1">
    <location>
        <begin position="250"/>
        <end position="357"/>
    </location>
</feature>
<keyword evidence="5" id="KW-1185">Reference proteome</keyword>
<feature type="signal peptide" evidence="2">
    <location>
        <begin position="1"/>
        <end position="22"/>
    </location>
</feature>
<evidence type="ECO:0000256" key="2">
    <source>
        <dbReference type="SAM" id="SignalP"/>
    </source>
</evidence>
<dbReference type="Proteomes" id="UP000290288">
    <property type="component" value="Unassembled WGS sequence"/>
</dbReference>
<dbReference type="Gene3D" id="3.40.800.20">
    <property type="entry name" value="Histone deacetylase domain"/>
    <property type="match status" value="1"/>
</dbReference>
<evidence type="ECO:0000256" key="1">
    <source>
        <dbReference type="SAM" id="MobiDB-lite"/>
    </source>
</evidence>
<dbReference type="GO" id="GO:0004407">
    <property type="term" value="F:histone deacetylase activity"/>
    <property type="evidence" value="ECO:0007669"/>
    <property type="project" value="TreeGrafter"/>
</dbReference>
<dbReference type="OrthoDB" id="3018728at2759"/>
<organism evidence="4 5">
    <name type="scientific">Candolleomyces aberdarensis</name>
    <dbReference type="NCBI Taxonomy" id="2316362"/>
    <lineage>
        <taxon>Eukaryota</taxon>
        <taxon>Fungi</taxon>
        <taxon>Dikarya</taxon>
        <taxon>Basidiomycota</taxon>
        <taxon>Agaricomycotina</taxon>
        <taxon>Agaricomycetes</taxon>
        <taxon>Agaricomycetidae</taxon>
        <taxon>Agaricales</taxon>
        <taxon>Agaricineae</taxon>
        <taxon>Psathyrellaceae</taxon>
        <taxon>Candolleomyces</taxon>
    </lineage>
</organism>
<proteinExistence type="predicted"/>
<evidence type="ECO:0000313" key="5">
    <source>
        <dbReference type="Proteomes" id="UP000290288"/>
    </source>
</evidence>
<dbReference type="InterPro" id="IPR023801">
    <property type="entry name" value="His_deacetylse_dom"/>
</dbReference>
<dbReference type="PANTHER" id="PTHR47558">
    <property type="entry name" value="HISTONE DEACETYLASE HOS3"/>
    <property type="match status" value="1"/>
</dbReference>
<reference evidence="4 5" key="1">
    <citation type="submission" date="2019-01" db="EMBL/GenBank/DDBJ databases">
        <title>Draft genome sequence of Psathyrella aberdarensis IHI B618.</title>
        <authorList>
            <person name="Buettner E."/>
            <person name="Kellner H."/>
        </authorList>
    </citation>
    <scope>NUCLEOTIDE SEQUENCE [LARGE SCALE GENOMIC DNA]</scope>
    <source>
        <strain evidence="4 5">IHI B618</strain>
    </source>
</reference>
<dbReference type="AlphaFoldDB" id="A0A4Q2DBM5"/>
<dbReference type="PANTHER" id="PTHR47558:SF1">
    <property type="entry name" value="HISTONE DEACETYLASE HOS3"/>
    <property type="match status" value="1"/>
</dbReference>
<dbReference type="SUPFAM" id="SSF52768">
    <property type="entry name" value="Arginase/deacetylase"/>
    <property type="match status" value="1"/>
</dbReference>
<dbReference type="InterPro" id="IPR037138">
    <property type="entry name" value="His_deacetylse_dom_sf"/>
</dbReference>
<feature type="domain" description="Histone deacetylase" evidence="3">
    <location>
        <begin position="18"/>
        <end position="201"/>
    </location>
</feature>
<gene>
    <name evidence="4" type="ORF">EST38_g10059</name>
</gene>
<dbReference type="STRING" id="2316362.A0A4Q2DBM5"/>
<evidence type="ECO:0000259" key="3">
    <source>
        <dbReference type="Pfam" id="PF00850"/>
    </source>
</evidence>
<dbReference type="GO" id="GO:0005634">
    <property type="term" value="C:nucleus"/>
    <property type="evidence" value="ECO:0007669"/>
    <property type="project" value="TreeGrafter"/>
</dbReference>
<dbReference type="Pfam" id="PF00850">
    <property type="entry name" value="Hist_deacetyl"/>
    <property type="match status" value="1"/>
</dbReference>
<evidence type="ECO:0000313" key="4">
    <source>
        <dbReference type="EMBL" id="RXW15795.1"/>
    </source>
</evidence>
<comment type="caution">
    <text evidence="4">The sequence shown here is derived from an EMBL/GenBank/DDBJ whole genome shotgun (WGS) entry which is preliminary data.</text>
</comment>
<dbReference type="InterPro" id="IPR023696">
    <property type="entry name" value="Ureohydrolase_dom_sf"/>
</dbReference>
<keyword evidence="2" id="KW-0732">Signal</keyword>
<accession>A0A4Q2DBM5</accession>